<evidence type="ECO:0000256" key="1">
    <source>
        <dbReference type="ARBA" id="ARBA00022737"/>
    </source>
</evidence>
<dbReference type="InterPro" id="IPR051012">
    <property type="entry name" value="CellSynth/LPSAsmb/PSIAsmb"/>
</dbReference>
<accession>A0A1T4WL15</accession>
<dbReference type="PROSITE" id="PS51318">
    <property type="entry name" value="TAT"/>
    <property type="match status" value="1"/>
</dbReference>
<evidence type="ECO:0000256" key="2">
    <source>
        <dbReference type="ARBA" id="ARBA00022803"/>
    </source>
</evidence>
<dbReference type="Gene3D" id="1.25.40.10">
    <property type="entry name" value="Tetratricopeptide repeat domain"/>
    <property type="match status" value="3"/>
</dbReference>
<dbReference type="STRING" id="48467.SAMN02745166_00437"/>
<dbReference type="SMART" id="SM00028">
    <property type="entry name" value="TPR"/>
    <property type="match status" value="7"/>
</dbReference>
<dbReference type="OrthoDB" id="174615at2"/>
<dbReference type="InterPro" id="IPR019734">
    <property type="entry name" value="TPR_rpt"/>
</dbReference>
<keyword evidence="1" id="KW-0677">Repeat</keyword>
<evidence type="ECO:0000256" key="3">
    <source>
        <dbReference type="PROSITE-ProRule" id="PRU00339"/>
    </source>
</evidence>
<dbReference type="InterPro" id="IPR011990">
    <property type="entry name" value="TPR-like_helical_dom_sf"/>
</dbReference>
<gene>
    <name evidence="4" type="ORF">SAMN02745166_00437</name>
</gene>
<dbReference type="Pfam" id="PF13432">
    <property type="entry name" value="TPR_16"/>
    <property type="match status" value="2"/>
</dbReference>
<dbReference type="EMBL" id="FUYE01000001">
    <property type="protein sequence ID" value="SKA77879.1"/>
    <property type="molecule type" value="Genomic_DNA"/>
</dbReference>
<dbReference type="InterPro" id="IPR006311">
    <property type="entry name" value="TAT_signal"/>
</dbReference>
<dbReference type="PROSITE" id="PS50005">
    <property type="entry name" value="TPR"/>
    <property type="match status" value="1"/>
</dbReference>
<name>A0A1T4WL15_9BACT</name>
<evidence type="ECO:0000313" key="5">
    <source>
        <dbReference type="Proteomes" id="UP000190774"/>
    </source>
</evidence>
<sequence>MPSRSRSRFLRQATLFAPAVGLAWLALPEGLKAQSEQATKYHELLRKRPQPGLVMDRFINAWLETDSSESLAAYLQQRTGTANDLLVLALFHEYEGREAEALKAYQDALTQNPSNAAAWLQRGRLEARMLNFDAALQSLTQATVQKPTPELALDIGKLQGRLLLRTGHTKEALQVWQDLLAAHPDDEDLVEELIDVQVGEGLLDEAAALCRQLISKTKDTSVAVTRRLLLADILTRASKREEALKVYAEALEKSGQGSWVEGEILAQIEGTFRKGGDLSGLTTHLSTLQKTHPQRSRLLQQQARILAETGAGEKALMIYQDLLQRTPGQRDLREAYLDLLTRLEKYSEAIEQTKLLQEQNPTDGELHIRLAGLHQKNKDLKAAQESLTHYLALPNSGEYEHLRAARLLETWELKAEAKAAYEALVKTFPQSPSAREAQAHFLHRIGERDAALTLWRELAKTDDLEQLLAIAQSLTTRLEPDAAREVLYEHREKFSQEDRYLTALIHATLNSREINAKEEADRVQLRLNRLKEAIPWALTRVRLARDESLLEDAVRQTVELLTQANAGKEILDRLRGQTELKIQERCLLAALQEASGDKEAAEQTLQNPSPTDTLLAQNQLVRLIEKRQDFTRAAQEAEKIIPLPEGRTSQNLQRVVDLYSRAGLPQQALKWIPDWKALSPSAAQPWLMEAQLLNTDGKPEEAVKVLRSAVRKFEDEEGLASSLATSLIYSGQTAEAERLFLTYYDKAEEPDTKKRWVTTLAQAAYARGTLSRVIETFQERQRAHRQDPMPWLALAEIHRIGQNDAERRLALAEASRLTPRDVNLLQQLARAEEDGGQWQDALRTLEKAAALDTTSRSLQQIASLHLTYGDEAAGYRMLFNIAGGAEMEPKDAIRLADGMAARGDWKRLLEFIDPILKKHPEDYRLAYVRAVALEEDDQLEEAAQAFCDLIKIKAELPSNTQTKTVTATAPWFYMSLVNEAAKELPTSYQALQKMLNVGLYQSYQHQYQRRFNMRSSNGIIYFPPNVESVPAMVAAHLICLTQSLPPSRAALVWSQADTAGLPATRQLRYMVPDMARYSISVPQENLEASGWDEGLLAHAALTSSLSSMEPLASQKAFEAFGKNYPVISLALVISTLPTDPLLGRSWLDQALDAFERKGKVSTSTLFSFSQLLGGGQRVNSYGMNYDLTDDQTSRMLKLLTRLLTETQDNNGRTTPFAWVANSARAAERWPELIQILEAEVELFQDPAKRTGMIAKLGLPQIRNAQIKLLKAIPFPPAITLPPHVAFWFQRKDFYNPDPSDGVLIESDFEPLKPLLSTVKNPVLRFVLTCKSGDTEGMEKELKARLENPSASVEDWLLSAGVAQQKEDHRQAAEWLMKIQSQPLDQDLRAQVDAALVYSATLLDKPAPPLLQAASQALRRLRSKRVTTSERDELIVAMTTLGMTEEANQWKRVAAMVPASSSSNYVSYSSSSSTSKLQNLIAKGNREAILREASNVLKNLYSSNFRQNNSSYAKSETKRVLTYLTGIKEARAELMKNLNPGEGSSVLKRREYAGLLEMLDQVPEATALYQKLLDENPNDHDTRVRLIIVTAPKEPQKAAELLKQISLKSLGSGLGNELIQVLSNSWDMEFESRLGLIEAIASRLEEPASEPIQQSSKALEWAVDLPVALTRSLQYGRNPLYLHQRYQNQASSSSASQDGPKMRRLIEVHQRLCLAMMAYPSLADEGFRWYACTRLAETGDSKAVQEDLHRRAIEILKSAAALSRVQRMPKSSNGYMQMAAALPNPTPAEYLIWQAWQKGETERLQREILPLITSARTREDSAPWLLQAKLWTCPEEDFTSTALSYLKTGVKLDTSFKQHQQKLVWLSDCWAARDIRNPVLDEVIYTFHKSNTSGDYDGYDYLSVFLQTRRKQVAGASEDEFLHQWLISALGAETSWKKRMDTWVTTRYGNGGAFNDRQAYCTGQTIEDMTRKEGLLSIGMKLAAMIGLSENETWMGNQIYSMSSVAANGADETLTFLDAIHALSEAPTYLSFKATHRREHPLTELVKNLRDKPSLLAEVKKKIQARTPQTFGSDILLAMLQENVPATLTEALKKRREDLKKIPPERANTFNALLKTAIPALNNPATADAALVQALAPLLEKETNAQKDEIERITKASSLAEVNISDNIFENQVPRLMAGLVNSDRELARQLFLNAAQLIEAKARSNGWNGDSWSEGWTYRSELVDDFDDQASGLTALAFTLQLCQEDDSGMLILDGKSQEGHWSNTLMDAWKKAGGQARPAAAVNELLTSLHRELGQTSPTLLALGFYEFYVKLPPGMRVPVLKAALKEDSTDTQSLRRELACAGRFYLGTESNALGNEELQKTLSSLGGLAPAWEHYRQQMNDEQINPRVRIALAAHLATKDIRRPDPDIVRKSMDLIAKEQRAFHAVSGDFHFTPLARAFCQLPLNEAWKTAAQEQWEAWVVRNSRNNENSSRNRAYSPRDETPCAMLGIVARLGHDEAIRRLLAEGMTSLNDDPSAFVTLVTNGAHTAAQQWLEQQWANFLYDPYTGIEFTPALTEELPKFIASCSNNPDLAMLGEMICAVLKDPPKQLQAQGFIDHNRRILNAVPKLKATPFKDDEIRTRCLEHTATLFETFSLLHEEYLALAQKSKASEILELADTWKTFRRMKPIAAGLAHQFWTTGDDTNLLRLFQELRDSEATTDERLRAYTYNYLASPVLDYLEWHWSRNERGDLKKVLAYTDKLIEASPRHGNNPSLGTSILLKLMLHTIEGDARAFETWKKNLSSKDAEELRTLVKNRNTFFVCQGYFGKPKPKLPIEERIQILTGMMADSWVQDKYPTAGTGIPNMISLIVNTHKLITLEELPEAGLAFAKALPRRGRTAAEAADLVAPSAGESSLALYDQAMADVGNDVGLRANYLFRKTDVLERLGRKEEARRLLAQLLKEPKLGPNPKRTAENALKRLQ</sequence>
<dbReference type="Proteomes" id="UP000190774">
    <property type="component" value="Unassembled WGS sequence"/>
</dbReference>
<proteinExistence type="predicted"/>
<evidence type="ECO:0000313" key="4">
    <source>
        <dbReference type="EMBL" id="SKA77879.1"/>
    </source>
</evidence>
<dbReference type="SUPFAM" id="SSF48452">
    <property type="entry name" value="TPR-like"/>
    <property type="match status" value="3"/>
</dbReference>
<reference evidence="5" key="1">
    <citation type="submission" date="2017-02" db="EMBL/GenBank/DDBJ databases">
        <authorList>
            <person name="Varghese N."/>
            <person name="Submissions S."/>
        </authorList>
    </citation>
    <scope>NUCLEOTIDE SEQUENCE [LARGE SCALE GENOMIC DNA]</scope>
    <source>
        <strain evidence="5">ATCC 700200</strain>
    </source>
</reference>
<protein>
    <submittedName>
        <fullName evidence="4">Tetratricopeptide repeat</fullName>
    </submittedName>
</protein>
<feature type="repeat" description="TPR" evidence="3">
    <location>
        <begin position="82"/>
        <end position="115"/>
    </location>
</feature>
<organism evidence="4 5">
    <name type="scientific">Prosthecobacter debontii</name>
    <dbReference type="NCBI Taxonomy" id="48467"/>
    <lineage>
        <taxon>Bacteria</taxon>
        <taxon>Pseudomonadati</taxon>
        <taxon>Verrucomicrobiota</taxon>
        <taxon>Verrucomicrobiia</taxon>
        <taxon>Verrucomicrobiales</taxon>
        <taxon>Verrucomicrobiaceae</taxon>
        <taxon>Prosthecobacter</taxon>
    </lineage>
</organism>
<dbReference type="PANTHER" id="PTHR45586:SF1">
    <property type="entry name" value="LIPOPOLYSACCHARIDE ASSEMBLY PROTEIN B"/>
    <property type="match status" value="1"/>
</dbReference>
<keyword evidence="2 3" id="KW-0802">TPR repeat</keyword>
<dbReference type="RefSeq" id="WP_078811644.1">
    <property type="nucleotide sequence ID" value="NZ_FUYE01000001.1"/>
</dbReference>
<keyword evidence="5" id="KW-1185">Reference proteome</keyword>
<dbReference type="PANTHER" id="PTHR45586">
    <property type="entry name" value="TPR REPEAT-CONTAINING PROTEIN PA4667"/>
    <property type="match status" value="1"/>
</dbReference>